<dbReference type="InterPro" id="IPR016187">
    <property type="entry name" value="CTDL_fold"/>
</dbReference>
<dbReference type="AlphaFoldDB" id="A0A3B3YFW1"/>
<proteinExistence type="predicted"/>
<keyword evidence="2" id="KW-0732">Signal</keyword>
<evidence type="ECO:0000256" key="2">
    <source>
        <dbReference type="SAM" id="SignalP"/>
    </source>
</evidence>
<dbReference type="PANTHER" id="PTHR45784">
    <property type="entry name" value="C-TYPE LECTIN DOMAIN FAMILY 20 MEMBER A-RELATED"/>
    <property type="match status" value="1"/>
</dbReference>
<accession>A0A3B3YFW1</accession>
<dbReference type="PROSITE" id="PS00615">
    <property type="entry name" value="C_TYPE_LECTIN_1"/>
    <property type="match status" value="1"/>
</dbReference>
<feature type="signal peptide" evidence="2">
    <location>
        <begin position="1"/>
        <end position="28"/>
    </location>
</feature>
<name>A0A3B3YFW1_9TELE</name>
<dbReference type="SUPFAM" id="SSF56436">
    <property type="entry name" value="C-type lectin-like"/>
    <property type="match status" value="1"/>
</dbReference>
<dbReference type="PANTHER" id="PTHR45784:SF3">
    <property type="entry name" value="C-TYPE LECTIN DOMAIN FAMILY 4 MEMBER K-LIKE-RELATED"/>
    <property type="match status" value="1"/>
</dbReference>
<dbReference type="InterPro" id="IPR016186">
    <property type="entry name" value="C-type_lectin-like/link_sf"/>
</dbReference>
<reference evidence="4" key="1">
    <citation type="submission" date="2025-08" db="UniProtKB">
        <authorList>
            <consortium name="Ensembl"/>
        </authorList>
    </citation>
    <scope>IDENTIFICATION</scope>
</reference>
<protein>
    <recommendedName>
        <fullName evidence="3">C-type lectin domain-containing protein</fullName>
    </recommendedName>
</protein>
<dbReference type="SMART" id="SM00034">
    <property type="entry name" value="CLECT"/>
    <property type="match status" value="1"/>
</dbReference>
<organism evidence="4 5">
    <name type="scientific">Poecilia mexicana</name>
    <dbReference type="NCBI Taxonomy" id="48701"/>
    <lineage>
        <taxon>Eukaryota</taxon>
        <taxon>Metazoa</taxon>
        <taxon>Chordata</taxon>
        <taxon>Craniata</taxon>
        <taxon>Vertebrata</taxon>
        <taxon>Euteleostomi</taxon>
        <taxon>Actinopterygii</taxon>
        <taxon>Neopterygii</taxon>
        <taxon>Teleostei</taxon>
        <taxon>Neoteleostei</taxon>
        <taxon>Acanthomorphata</taxon>
        <taxon>Ovalentaria</taxon>
        <taxon>Atherinomorphae</taxon>
        <taxon>Cyprinodontiformes</taxon>
        <taxon>Poeciliidae</taxon>
        <taxon>Poeciliinae</taxon>
        <taxon>Poecilia</taxon>
    </lineage>
</organism>
<dbReference type="Gene3D" id="3.10.100.10">
    <property type="entry name" value="Mannose-Binding Protein A, subunit A"/>
    <property type="match status" value="1"/>
</dbReference>
<reference evidence="4" key="2">
    <citation type="submission" date="2025-09" db="UniProtKB">
        <authorList>
            <consortium name="Ensembl"/>
        </authorList>
    </citation>
    <scope>IDENTIFICATION</scope>
</reference>
<dbReference type="Proteomes" id="UP000261480">
    <property type="component" value="Unplaced"/>
</dbReference>
<evidence type="ECO:0000313" key="4">
    <source>
        <dbReference type="Ensembl" id="ENSPMEP00000025925.1"/>
    </source>
</evidence>
<evidence type="ECO:0000256" key="1">
    <source>
        <dbReference type="ARBA" id="ARBA00023157"/>
    </source>
</evidence>
<dbReference type="Ensembl" id="ENSPMET00000003874.1">
    <property type="protein sequence ID" value="ENSPMEP00000025925.1"/>
    <property type="gene ID" value="ENSPMEG00000009242.1"/>
</dbReference>
<dbReference type="InterPro" id="IPR018378">
    <property type="entry name" value="C-type_lectin_CS"/>
</dbReference>
<dbReference type="STRING" id="48701.ENSPMEP00000025925"/>
<feature type="chain" id="PRO_5017295685" description="C-type lectin domain-containing protein" evidence="2">
    <location>
        <begin position="29"/>
        <end position="180"/>
    </location>
</feature>
<dbReference type="PROSITE" id="PS50041">
    <property type="entry name" value="C_TYPE_LECTIN_2"/>
    <property type="match status" value="1"/>
</dbReference>
<keyword evidence="5" id="KW-1185">Reference proteome</keyword>
<feature type="domain" description="C-type lectin" evidence="3">
    <location>
        <begin position="31"/>
        <end position="145"/>
    </location>
</feature>
<dbReference type="Pfam" id="PF00059">
    <property type="entry name" value="Lectin_C"/>
    <property type="match status" value="1"/>
</dbReference>
<dbReference type="InterPro" id="IPR001304">
    <property type="entry name" value="C-type_lectin-like"/>
</dbReference>
<sequence length="180" mass="21414">QRRFVSCYHLMKLVFIVSGLCVLPPCFPQVYHVVNERKSWTEAQRYCREKYTDLVTISSTEDMARVKDILKDETDEFWIGLYGDVNNWKWSLEKDGFYKKGQADLRLWNSGEPNNADDHFLCADIQQQAAWSDYWCTYDRPFVCYSGKRTIAALFQCCFQLLLQIRFEINRLNKRALMFK</sequence>
<keyword evidence="1" id="KW-1015">Disulfide bond</keyword>
<evidence type="ECO:0000259" key="3">
    <source>
        <dbReference type="PROSITE" id="PS50041"/>
    </source>
</evidence>
<evidence type="ECO:0000313" key="5">
    <source>
        <dbReference type="Proteomes" id="UP000261480"/>
    </source>
</evidence>